<dbReference type="eggNOG" id="COG2323">
    <property type="taxonomic scope" value="Bacteria"/>
</dbReference>
<keyword evidence="5 7" id="KW-1133">Transmembrane helix</keyword>
<proteinExistence type="inferred from homology"/>
<feature type="transmembrane region" description="Helical" evidence="7">
    <location>
        <begin position="45"/>
        <end position="63"/>
    </location>
</feature>
<dbReference type="RefSeq" id="WP_015205505.1">
    <property type="nucleotide sequence ID" value="NC_019753.1"/>
</dbReference>
<name>K9W7H7_9CYAN</name>
<dbReference type="STRING" id="1173022.Cri9333_4635"/>
<comment type="similarity">
    <text evidence="2">Belongs to the UPF0702 family.</text>
</comment>
<evidence type="ECO:0000256" key="2">
    <source>
        <dbReference type="ARBA" id="ARBA00006448"/>
    </source>
</evidence>
<dbReference type="Proteomes" id="UP000010472">
    <property type="component" value="Chromosome"/>
</dbReference>
<dbReference type="HOGENOM" id="CLU_077149_3_2_3"/>
<dbReference type="InterPro" id="IPR023090">
    <property type="entry name" value="UPF0702_alpha/beta_dom_sf"/>
</dbReference>
<evidence type="ECO:0000256" key="3">
    <source>
        <dbReference type="ARBA" id="ARBA00022475"/>
    </source>
</evidence>
<sequence>MDFWFKVDWYKLFIPGSSFAELFIRGSLVYFMLFAILRFLPNRQIGAVGIADLLVVILFANAAENAMSSDYTSITDGALLVSTIIFWSYSLNWLGFKFPRFQRWLNPPPKPLVTQGRMLPENMDEELLTKDELMRMLRQHGVQKLDDVKAAFMEADGSISVIPQDTKIPKAVEKQTL</sequence>
<evidence type="ECO:0000256" key="6">
    <source>
        <dbReference type="ARBA" id="ARBA00023136"/>
    </source>
</evidence>
<evidence type="ECO:0000259" key="8">
    <source>
        <dbReference type="Pfam" id="PF04239"/>
    </source>
</evidence>
<reference evidence="9 10" key="1">
    <citation type="submission" date="2012-06" db="EMBL/GenBank/DDBJ databases">
        <title>Finished chromosome of genome of Crinalium epipsammum PCC 9333.</title>
        <authorList>
            <consortium name="US DOE Joint Genome Institute"/>
            <person name="Gugger M."/>
            <person name="Coursin T."/>
            <person name="Rippka R."/>
            <person name="Tandeau De Marsac N."/>
            <person name="Huntemann M."/>
            <person name="Wei C.-L."/>
            <person name="Han J."/>
            <person name="Detter J.C."/>
            <person name="Han C."/>
            <person name="Tapia R."/>
            <person name="Davenport K."/>
            <person name="Daligault H."/>
            <person name="Erkkila T."/>
            <person name="Gu W."/>
            <person name="Munk A.C.C."/>
            <person name="Teshima H."/>
            <person name="Xu Y."/>
            <person name="Chain P."/>
            <person name="Chen A."/>
            <person name="Krypides N."/>
            <person name="Mavromatis K."/>
            <person name="Markowitz V."/>
            <person name="Szeto E."/>
            <person name="Ivanova N."/>
            <person name="Mikhailova N."/>
            <person name="Ovchinnikova G."/>
            <person name="Pagani I."/>
            <person name="Pati A."/>
            <person name="Goodwin L."/>
            <person name="Peters L."/>
            <person name="Pitluck S."/>
            <person name="Woyke T."/>
            <person name="Kerfeld C."/>
        </authorList>
    </citation>
    <scope>NUCLEOTIDE SEQUENCE [LARGE SCALE GENOMIC DNA]</scope>
    <source>
        <strain evidence="9 10">PCC 9333</strain>
    </source>
</reference>
<dbReference type="KEGG" id="cep:Cri9333_4635"/>
<dbReference type="Gene3D" id="3.30.240.20">
    <property type="entry name" value="bsu07140 like domains"/>
    <property type="match status" value="1"/>
</dbReference>
<dbReference type="AlphaFoldDB" id="K9W7H7"/>
<dbReference type="EMBL" id="CP003620">
    <property type="protein sequence ID" value="AFZ15415.1"/>
    <property type="molecule type" value="Genomic_DNA"/>
</dbReference>
<evidence type="ECO:0000256" key="4">
    <source>
        <dbReference type="ARBA" id="ARBA00022692"/>
    </source>
</evidence>
<keyword evidence="10" id="KW-1185">Reference proteome</keyword>
<feature type="transmembrane region" description="Helical" evidence="7">
    <location>
        <begin position="78"/>
        <end position="96"/>
    </location>
</feature>
<gene>
    <name evidence="9" type="ORF">Cri9333_4635</name>
</gene>
<dbReference type="PANTHER" id="PTHR34582">
    <property type="entry name" value="UPF0702 TRANSMEMBRANE PROTEIN YCAP"/>
    <property type="match status" value="1"/>
</dbReference>
<keyword evidence="3" id="KW-1003">Cell membrane</keyword>
<dbReference type="PANTHER" id="PTHR34582:SF6">
    <property type="entry name" value="UPF0702 TRANSMEMBRANE PROTEIN YCAP"/>
    <property type="match status" value="1"/>
</dbReference>
<organism evidence="9 10">
    <name type="scientific">Crinalium epipsammum PCC 9333</name>
    <dbReference type="NCBI Taxonomy" id="1173022"/>
    <lineage>
        <taxon>Bacteria</taxon>
        <taxon>Bacillati</taxon>
        <taxon>Cyanobacteriota</taxon>
        <taxon>Cyanophyceae</taxon>
        <taxon>Gomontiellales</taxon>
        <taxon>Gomontiellaceae</taxon>
        <taxon>Crinalium</taxon>
    </lineage>
</organism>
<feature type="domain" description="YetF C-terminal" evidence="8">
    <location>
        <begin position="97"/>
        <end position="166"/>
    </location>
</feature>
<keyword evidence="6 7" id="KW-0472">Membrane</keyword>
<dbReference type="OrthoDB" id="9793799at2"/>
<protein>
    <recommendedName>
        <fullName evidence="8">YetF C-terminal domain-containing protein</fullName>
    </recommendedName>
</protein>
<evidence type="ECO:0000256" key="1">
    <source>
        <dbReference type="ARBA" id="ARBA00004651"/>
    </source>
</evidence>
<dbReference type="PATRIC" id="fig|1173022.3.peg.5006"/>
<feature type="transmembrane region" description="Helical" evidence="7">
    <location>
        <begin position="12"/>
        <end position="33"/>
    </location>
</feature>
<keyword evidence="4 7" id="KW-0812">Transmembrane</keyword>
<dbReference type="Pfam" id="PF04239">
    <property type="entry name" value="DUF421"/>
    <property type="match status" value="1"/>
</dbReference>
<evidence type="ECO:0000313" key="10">
    <source>
        <dbReference type="Proteomes" id="UP000010472"/>
    </source>
</evidence>
<dbReference type="GO" id="GO:0005886">
    <property type="term" value="C:plasma membrane"/>
    <property type="evidence" value="ECO:0007669"/>
    <property type="project" value="UniProtKB-SubCell"/>
</dbReference>
<dbReference type="InterPro" id="IPR007353">
    <property type="entry name" value="DUF421"/>
</dbReference>
<accession>K9W7H7</accession>
<evidence type="ECO:0000256" key="5">
    <source>
        <dbReference type="ARBA" id="ARBA00022989"/>
    </source>
</evidence>
<comment type="subcellular location">
    <subcellularLocation>
        <location evidence="1">Cell membrane</location>
        <topology evidence="1">Multi-pass membrane protein</topology>
    </subcellularLocation>
</comment>
<evidence type="ECO:0000313" key="9">
    <source>
        <dbReference type="EMBL" id="AFZ15415.1"/>
    </source>
</evidence>
<evidence type="ECO:0000256" key="7">
    <source>
        <dbReference type="SAM" id="Phobius"/>
    </source>
</evidence>